<dbReference type="Gene3D" id="3.30.360.10">
    <property type="entry name" value="Dihydrodipicolinate Reductase, domain 2"/>
    <property type="match status" value="1"/>
</dbReference>
<evidence type="ECO:0000259" key="1">
    <source>
        <dbReference type="Pfam" id="PF01408"/>
    </source>
</evidence>
<proteinExistence type="predicted"/>
<dbReference type="Pfam" id="PF01408">
    <property type="entry name" value="GFO_IDH_MocA"/>
    <property type="match status" value="1"/>
</dbReference>
<dbReference type="SUPFAM" id="SSF55347">
    <property type="entry name" value="Glyceraldehyde-3-phosphate dehydrogenase-like, C-terminal domain"/>
    <property type="match status" value="1"/>
</dbReference>
<evidence type="ECO:0000313" key="3">
    <source>
        <dbReference type="EMBL" id="UGS43440.1"/>
    </source>
</evidence>
<feature type="domain" description="Gfo/Idh/MocA-like oxidoreductase N-terminal" evidence="1">
    <location>
        <begin position="2"/>
        <end position="120"/>
    </location>
</feature>
<protein>
    <submittedName>
        <fullName evidence="3">Scyllo-inositol 2-dehydrogenase (NADP(+)) IolU</fullName>
        <ecNumber evidence="3">1.1.1.371</ecNumber>
    </submittedName>
</protein>
<dbReference type="InterPro" id="IPR055170">
    <property type="entry name" value="GFO_IDH_MocA-like_dom"/>
</dbReference>
<sequence>MIRFAVIGTNWITKQFVDAAHETGKYKLTAIYSRSLEQAQTFANDYPVEHLFTSLEAMAQSDAIDAVYIASPNSLHFPQTQLFLRHKKHVICEKPLASNLREVEAAIETARENQVVLFEAFKTASLPNFLLLQQSLSKVGKVRKALINYCQYSSRYQRYLDGENPNTFNPAFSNGSIMDIGFYCLASAVALWGEPHGVHATASLLESGVDAHGLVVLDYGDFSVTLQHSKVSDSVLPSEIQGEEGSLVIEKISECQKVTFVPRGGKAQDLTQPQHINTMLYEAEVFARLVETNEVNHPGLAVSRTTAKLQTEIRRQTGVTFPADDISEQVPA</sequence>
<keyword evidence="4" id="KW-1185">Reference proteome</keyword>
<name>A0ABY3SAF1_9ENTR</name>
<dbReference type="InterPro" id="IPR036291">
    <property type="entry name" value="NAD(P)-bd_dom_sf"/>
</dbReference>
<dbReference type="GO" id="GO:0102497">
    <property type="term" value="F:scyllo-inositol dehydrogenase (NADP+) activity"/>
    <property type="evidence" value="ECO:0007669"/>
    <property type="project" value="UniProtKB-EC"/>
</dbReference>
<dbReference type="Pfam" id="PF22725">
    <property type="entry name" value="GFO_IDH_MocA_C3"/>
    <property type="match status" value="1"/>
</dbReference>
<feature type="domain" description="GFO/IDH/MocA-like oxidoreductase" evidence="2">
    <location>
        <begin position="139"/>
        <end position="247"/>
    </location>
</feature>
<accession>A0ABY3SAF1</accession>
<dbReference type="SUPFAM" id="SSF51735">
    <property type="entry name" value="NAD(P)-binding Rossmann-fold domains"/>
    <property type="match status" value="1"/>
</dbReference>
<dbReference type="EMBL" id="CP087880">
    <property type="protein sequence ID" value="UGS43440.1"/>
    <property type="molecule type" value="Genomic_DNA"/>
</dbReference>
<dbReference type="InterPro" id="IPR000683">
    <property type="entry name" value="Gfo/Idh/MocA-like_OxRdtase_N"/>
</dbReference>
<dbReference type="RefSeq" id="WP_231826170.1">
    <property type="nucleotide sequence ID" value="NZ_CP087880.1"/>
</dbReference>
<dbReference type="PANTHER" id="PTHR43054">
    <property type="match status" value="1"/>
</dbReference>
<dbReference type="PANTHER" id="PTHR43054:SF1">
    <property type="entry name" value="SCYLLO-INOSITOL 2-DEHYDROGENASE (NADP(+)) IOLU"/>
    <property type="match status" value="1"/>
</dbReference>
<keyword evidence="3" id="KW-0560">Oxidoreductase</keyword>
<dbReference type="Gene3D" id="3.40.50.720">
    <property type="entry name" value="NAD(P)-binding Rossmann-like Domain"/>
    <property type="match status" value="1"/>
</dbReference>
<evidence type="ECO:0000259" key="2">
    <source>
        <dbReference type="Pfam" id="PF22725"/>
    </source>
</evidence>
<gene>
    <name evidence="3" type="primary">iolU</name>
    <name evidence="3" type="ORF">G163CM_42140</name>
</gene>
<organism evidence="3 4">
    <name type="scientific">Pseudocitrobacter corydidari</name>
    <dbReference type="NCBI Taxonomy" id="2891570"/>
    <lineage>
        <taxon>Bacteria</taxon>
        <taxon>Pseudomonadati</taxon>
        <taxon>Pseudomonadota</taxon>
        <taxon>Gammaproteobacteria</taxon>
        <taxon>Enterobacterales</taxon>
        <taxon>Enterobacteriaceae</taxon>
        <taxon>Pseudocitrobacter</taxon>
    </lineage>
</organism>
<dbReference type="EC" id="1.1.1.371" evidence="3"/>
<dbReference type="Proteomes" id="UP001199659">
    <property type="component" value="Chromosome"/>
</dbReference>
<reference evidence="3 4" key="1">
    <citation type="journal article" date="2022" name="Int. J. Syst. Evol. Microbiol.">
        <title>Pseudocitrobacter corydidari sp. nov., isolated from the Asian emerald cockroach Corydidarum magnifica.</title>
        <authorList>
            <person name="Guzman J."/>
            <person name="Poehlein A."/>
            <person name="Glaeser S.P."/>
            <person name="Schwengers O."/>
            <person name="Blom J."/>
            <person name="Hollensteiner J."/>
            <person name="Kampfer P."/>
            <person name="Vilcinskas A."/>
        </authorList>
    </citation>
    <scope>NUCLEOTIDE SEQUENCE [LARGE SCALE GENOMIC DNA]</scope>
    <source>
        <strain evidence="3">G163CM</strain>
    </source>
</reference>
<evidence type="ECO:0000313" key="4">
    <source>
        <dbReference type="Proteomes" id="UP001199659"/>
    </source>
</evidence>